<dbReference type="Proteomes" id="UP000030697">
    <property type="component" value="Unassembled WGS sequence"/>
</dbReference>
<proteinExistence type="predicted"/>
<protein>
    <submittedName>
        <fullName evidence="1">Uncharacterized protein</fullName>
    </submittedName>
</protein>
<name>W7JI68_PLAFA</name>
<dbReference type="AlphaFoldDB" id="W7JI68"/>
<organism evidence="1 2">
    <name type="scientific">Plasmodium falciparum UGT5.1</name>
    <dbReference type="NCBI Taxonomy" id="1237627"/>
    <lineage>
        <taxon>Eukaryota</taxon>
        <taxon>Sar</taxon>
        <taxon>Alveolata</taxon>
        <taxon>Apicomplexa</taxon>
        <taxon>Aconoidasida</taxon>
        <taxon>Haemosporida</taxon>
        <taxon>Plasmodiidae</taxon>
        <taxon>Plasmodium</taxon>
        <taxon>Plasmodium (Laverania)</taxon>
    </lineage>
</organism>
<reference evidence="1 2" key="1">
    <citation type="submission" date="2013-02" db="EMBL/GenBank/DDBJ databases">
        <title>The Genome Sequence of Plasmodium falciparum UGT5.1.</title>
        <authorList>
            <consortium name="The Broad Institute Genome Sequencing Platform"/>
            <consortium name="The Broad Institute Genome Sequencing Center for Infectious Disease"/>
            <person name="Neafsey D."/>
            <person name="Cheeseman I."/>
            <person name="Volkman S."/>
            <person name="Adams J."/>
            <person name="Walker B."/>
            <person name="Young S.K."/>
            <person name="Zeng Q."/>
            <person name="Gargeya S."/>
            <person name="Fitzgerald M."/>
            <person name="Haas B."/>
            <person name="Abouelleil A."/>
            <person name="Alvarado L."/>
            <person name="Arachchi H.M."/>
            <person name="Berlin A.M."/>
            <person name="Chapman S.B."/>
            <person name="Dewar J."/>
            <person name="Goldberg J."/>
            <person name="Griggs A."/>
            <person name="Gujja S."/>
            <person name="Hansen M."/>
            <person name="Howarth C."/>
            <person name="Imamovic A."/>
            <person name="Larimer J."/>
            <person name="McCowan C."/>
            <person name="Murphy C."/>
            <person name="Neiman D."/>
            <person name="Pearson M."/>
            <person name="Priest M."/>
            <person name="Roberts A."/>
            <person name="Saif S."/>
            <person name="Shea T."/>
            <person name="Sisk P."/>
            <person name="Sykes S."/>
            <person name="Wortman J."/>
            <person name="Nusbaum C."/>
            <person name="Birren B."/>
        </authorList>
    </citation>
    <scope>NUCLEOTIDE SEQUENCE [LARGE SCALE GENOMIC DNA]</scope>
    <source>
        <strain evidence="1 2">UGT5.1</strain>
    </source>
</reference>
<dbReference type="EMBL" id="KE124704">
    <property type="protein sequence ID" value="EWC74484.1"/>
    <property type="molecule type" value="Genomic_DNA"/>
</dbReference>
<evidence type="ECO:0000313" key="2">
    <source>
        <dbReference type="Proteomes" id="UP000030697"/>
    </source>
</evidence>
<sequence>MYIPFIQLKNNIYKFFLKKYNEHDILSTYFVHIQKLCCYKNTFNYE</sequence>
<gene>
    <name evidence="1" type="ORF">C923_04840</name>
</gene>
<accession>W7JI68</accession>
<evidence type="ECO:0000313" key="1">
    <source>
        <dbReference type="EMBL" id="EWC74484.1"/>
    </source>
</evidence>